<dbReference type="Proteomes" id="UP000076008">
    <property type="component" value="Unassembled WGS sequence"/>
</dbReference>
<name>A0A144NV99_ENTCL</name>
<reference evidence="1 2" key="1">
    <citation type="submission" date="2016-03" db="EMBL/GenBank/DDBJ databases">
        <authorList>
            <consortium name="Pathogen Informatics"/>
        </authorList>
    </citation>
    <scope>NUCLEOTIDE SEQUENCE [LARGE SCALE GENOMIC DNA]</scope>
    <source>
        <strain evidence="2">e1252</strain>
    </source>
</reference>
<accession>A0A144NV99</accession>
<evidence type="ECO:0000313" key="1">
    <source>
        <dbReference type="EMBL" id="CZV78426.1"/>
    </source>
</evidence>
<sequence>MGIYTTNRYRAMLRLHNDSEKNVTMGKYKQFTYEPSPIL</sequence>
<evidence type="ECO:0000313" key="2">
    <source>
        <dbReference type="Proteomes" id="UP000076008"/>
    </source>
</evidence>
<dbReference type="AlphaFoldDB" id="A0A144NV99"/>
<gene>
    <name evidence="1" type="ORF">SAMEA2273318_03228</name>
</gene>
<proteinExistence type="predicted"/>
<protein>
    <submittedName>
        <fullName evidence="1">Uncharacterized protein</fullName>
    </submittedName>
</protein>
<organism evidence="1 2">
    <name type="scientific">Enterobacter cloacae</name>
    <dbReference type="NCBI Taxonomy" id="550"/>
    <lineage>
        <taxon>Bacteria</taxon>
        <taxon>Pseudomonadati</taxon>
        <taxon>Pseudomonadota</taxon>
        <taxon>Gammaproteobacteria</taxon>
        <taxon>Enterobacterales</taxon>
        <taxon>Enterobacteriaceae</taxon>
        <taxon>Enterobacter</taxon>
        <taxon>Enterobacter cloacae complex</taxon>
    </lineage>
</organism>
<dbReference type="EMBL" id="FJXR01000019">
    <property type="protein sequence ID" value="CZV78426.1"/>
    <property type="molecule type" value="Genomic_DNA"/>
</dbReference>